<organism evidence="1 2">
    <name type="scientific">Gordonia phage SheckWes</name>
    <dbReference type="NCBI Taxonomy" id="2591117"/>
    <lineage>
        <taxon>Viruses</taxon>
        <taxon>Duplodnaviria</taxon>
        <taxon>Heunggongvirae</taxon>
        <taxon>Uroviricota</taxon>
        <taxon>Caudoviricetes</taxon>
        <taxon>Ponsvirus</taxon>
        <taxon>Ponsvirus sheckwes</taxon>
    </lineage>
</organism>
<evidence type="ECO:0000313" key="1">
    <source>
        <dbReference type="EMBL" id="QDM56455.1"/>
    </source>
</evidence>
<dbReference type="GeneID" id="77939324"/>
<gene>
    <name evidence="1" type="primary">29</name>
    <name evidence="1" type="ORF">SEA_SHECKWES_29</name>
</gene>
<sequence length="143" mass="15022">MIGAAMRRARRSRTAFKRQRVTLVSEVLNPAAIGAWGDIANWQSDPSFPATTSGGKMVVVGSGNVVATVAYRMNTVANTASTLRITVNGVAVATFPDRLQDGDYVDTATFAVVDGDIVDTQFKRTVAGSNSLQTPSSIDLAAA</sequence>
<keyword evidence="2" id="KW-1185">Reference proteome</keyword>
<dbReference type="KEGG" id="vg:77939324"/>
<accession>A0A515MIF6</accession>
<dbReference type="Proteomes" id="UP000318552">
    <property type="component" value="Segment"/>
</dbReference>
<reference evidence="2" key="1">
    <citation type="submission" date="2019-05" db="EMBL/GenBank/DDBJ databases">
        <authorList>
            <person name="Begin E.J."/>
            <person name="Burnham C.Matt."/>
            <person name="Chappell E."/>
            <person name="Hambrick G.L."/>
            <person name="Harrington T.R."/>
            <person name="Harris A.E."/>
            <person name="Hasley B.L."/>
            <person name="Haynie C.M."/>
            <person name="Hopkins G.A."/>
            <person name="Hutchins C.B."/>
            <person name="Jester D.A."/>
            <person name="Johnson J."/>
            <person name="Martin A.P."/>
            <person name="Merino K.D."/>
            <person name="Pinkerton C.N."/>
            <person name="Poe J.Gabe."/>
            <person name="Savage T.D."/>
            <person name="Smith R.Hunter."/>
            <person name="Smith J.Zane."/>
            <person name="Spiva T.A."/>
            <person name="Thompson L."/>
            <person name="Thompson N.R."/>
            <person name="Thurman R.E."/>
            <person name="West C.T."/>
            <person name="Reyna N.S."/>
            <person name="Plymale R.C."/>
            <person name="Garlena R.A."/>
            <person name="Russell D.A."/>
            <person name="Pope W.H."/>
            <person name="Jacobs-Sera D."/>
            <person name="Hatfull G.F."/>
        </authorList>
    </citation>
    <scope>NUCLEOTIDE SEQUENCE [LARGE SCALE GENOMIC DNA]</scope>
</reference>
<evidence type="ECO:0000313" key="2">
    <source>
        <dbReference type="Proteomes" id="UP000318552"/>
    </source>
</evidence>
<proteinExistence type="predicted"/>
<name>A0A515MIF6_9CAUD</name>
<dbReference type="EMBL" id="MK967385">
    <property type="protein sequence ID" value="QDM56455.1"/>
    <property type="molecule type" value="Genomic_DNA"/>
</dbReference>
<dbReference type="RefSeq" id="YP_010663302.1">
    <property type="nucleotide sequence ID" value="NC_070895.1"/>
</dbReference>
<protein>
    <submittedName>
        <fullName evidence="1">Uncharacterized protein</fullName>
    </submittedName>
</protein>